<comment type="cofactor">
    <cofactor evidence="1">
        <name>Zn(2+)</name>
        <dbReference type="ChEBI" id="CHEBI:29105"/>
    </cofactor>
</comment>
<dbReference type="CDD" id="cd06158">
    <property type="entry name" value="S2P-M50_like_1"/>
    <property type="match status" value="1"/>
</dbReference>
<evidence type="ECO:0000256" key="9">
    <source>
        <dbReference type="ARBA" id="ARBA00022833"/>
    </source>
</evidence>
<dbReference type="InterPro" id="IPR052348">
    <property type="entry name" value="Metallopeptidase_M50B"/>
</dbReference>
<evidence type="ECO:0000256" key="1">
    <source>
        <dbReference type="ARBA" id="ARBA00001947"/>
    </source>
</evidence>
<dbReference type="PANTHER" id="PTHR35864:SF1">
    <property type="entry name" value="ZINC METALLOPROTEASE YWHC-RELATED"/>
    <property type="match status" value="1"/>
</dbReference>
<keyword evidence="10 13" id="KW-1133">Transmembrane helix</keyword>
<keyword evidence="6 13" id="KW-0812">Transmembrane</keyword>
<evidence type="ECO:0000256" key="6">
    <source>
        <dbReference type="ARBA" id="ARBA00022692"/>
    </source>
</evidence>
<evidence type="ECO:0000256" key="11">
    <source>
        <dbReference type="ARBA" id="ARBA00023049"/>
    </source>
</evidence>
<keyword evidence="12 13" id="KW-0472">Membrane</keyword>
<dbReference type="GO" id="GO:0008237">
    <property type="term" value="F:metallopeptidase activity"/>
    <property type="evidence" value="ECO:0007669"/>
    <property type="project" value="UniProtKB-KW"/>
</dbReference>
<proteinExistence type="inferred from homology"/>
<evidence type="ECO:0000256" key="12">
    <source>
        <dbReference type="ARBA" id="ARBA00023136"/>
    </source>
</evidence>
<dbReference type="STRING" id="688269.Theth_0523"/>
<dbReference type="InterPro" id="IPR044537">
    <property type="entry name" value="Rip2-like"/>
</dbReference>
<feature type="transmembrane region" description="Helical" evidence="13">
    <location>
        <begin position="90"/>
        <end position="116"/>
    </location>
</feature>
<reference evidence="14 15" key="1">
    <citation type="submission" date="2010-11" db="EMBL/GenBank/DDBJ databases">
        <title>The complete genome of Thermotoga thermarum DSM 5069.</title>
        <authorList>
            <consortium name="US DOE Joint Genome Institute (JGI-PGF)"/>
            <person name="Lucas S."/>
            <person name="Copeland A."/>
            <person name="Lapidus A."/>
            <person name="Bruce D."/>
            <person name="Goodwin L."/>
            <person name="Pitluck S."/>
            <person name="Kyrpides N."/>
            <person name="Mavromatis K."/>
            <person name="Ivanova N."/>
            <person name="Zeytun A."/>
            <person name="Brettin T."/>
            <person name="Detter J.C."/>
            <person name="Tapia R."/>
            <person name="Han C."/>
            <person name="Land M."/>
            <person name="Hauser L."/>
            <person name="Markowitz V."/>
            <person name="Cheng J.-F."/>
            <person name="Hugenholtz P."/>
            <person name="Woyke T."/>
            <person name="Wu D."/>
            <person name="Spring S."/>
            <person name="Schroeder M."/>
            <person name="Brambilla E."/>
            <person name="Klenk H.-P."/>
            <person name="Eisen J.A."/>
        </authorList>
    </citation>
    <scope>NUCLEOTIDE SEQUENCE [LARGE SCALE GENOMIC DNA]</scope>
    <source>
        <strain evidence="14 15">DSM 5069</strain>
    </source>
</reference>
<gene>
    <name evidence="14" type="ORF">Theth_0523</name>
</gene>
<accession>F7YX14</accession>
<evidence type="ECO:0000256" key="2">
    <source>
        <dbReference type="ARBA" id="ARBA00004651"/>
    </source>
</evidence>
<feature type="transmembrane region" description="Helical" evidence="13">
    <location>
        <begin position="6"/>
        <end position="25"/>
    </location>
</feature>
<dbReference type="KEGG" id="tta:Theth_0523"/>
<evidence type="ECO:0000256" key="3">
    <source>
        <dbReference type="ARBA" id="ARBA00007931"/>
    </source>
</evidence>
<dbReference type="GO" id="GO:0006508">
    <property type="term" value="P:proteolysis"/>
    <property type="evidence" value="ECO:0007669"/>
    <property type="project" value="UniProtKB-KW"/>
</dbReference>
<dbReference type="PANTHER" id="PTHR35864">
    <property type="entry name" value="ZINC METALLOPROTEASE MJ0611-RELATED"/>
    <property type="match status" value="1"/>
</dbReference>
<name>F7YX14_9THEM</name>
<keyword evidence="11" id="KW-0482">Metalloprotease</keyword>
<dbReference type="EMBL" id="CP002351">
    <property type="protein sequence ID" value="AEH50612.1"/>
    <property type="molecule type" value="Genomic_DNA"/>
</dbReference>
<feature type="transmembrane region" description="Helical" evidence="13">
    <location>
        <begin position="170"/>
        <end position="189"/>
    </location>
</feature>
<keyword evidence="8" id="KW-0378">Hydrolase</keyword>
<evidence type="ECO:0000313" key="15">
    <source>
        <dbReference type="Proteomes" id="UP000006804"/>
    </source>
</evidence>
<protein>
    <submittedName>
        <fullName evidence="14">Peptidase M50</fullName>
    </submittedName>
</protein>
<dbReference type="GO" id="GO:0005886">
    <property type="term" value="C:plasma membrane"/>
    <property type="evidence" value="ECO:0007669"/>
    <property type="project" value="UniProtKB-SubCell"/>
</dbReference>
<evidence type="ECO:0000313" key="14">
    <source>
        <dbReference type="EMBL" id="AEH50612.1"/>
    </source>
</evidence>
<evidence type="ECO:0000256" key="10">
    <source>
        <dbReference type="ARBA" id="ARBA00022989"/>
    </source>
</evidence>
<feature type="transmembrane region" description="Helical" evidence="13">
    <location>
        <begin position="136"/>
        <end position="158"/>
    </location>
</feature>
<dbReference type="HOGENOM" id="CLU_086979_1_1_0"/>
<dbReference type="eggNOG" id="COG1994">
    <property type="taxonomic scope" value="Bacteria"/>
</dbReference>
<dbReference type="PATRIC" id="fig|688269.3.peg.543"/>
<keyword evidence="15" id="KW-1185">Reference proteome</keyword>
<evidence type="ECO:0000256" key="4">
    <source>
        <dbReference type="ARBA" id="ARBA00022475"/>
    </source>
</evidence>
<keyword evidence="4" id="KW-1003">Cell membrane</keyword>
<evidence type="ECO:0000256" key="7">
    <source>
        <dbReference type="ARBA" id="ARBA00022723"/>
    </source>
</evidence>
<keyword evidence="9" id="KW-0862">Zinc</keyword>
<sequence precursor="true">MIPYKSLVKLVEMLLSGFIAVLIVVTPREYIKAYVGYLLGDPTPKKVGRISLNPLVHLDPVGTVTFILFDFGWSRPVPIRPWNLKNGRKAFLFVSLLGPIVGVLCFICFGFVARFFDNNSFAFLVFRKATKYSLTYALFSLFPIPPLDGSRILGALLPPNYTEWYLKYEVYGTLFMLALVVLWIMPMVMDPFVSFIEMLVSRILG</sequence>
<comment type="similarity">
    <text evidence="3">Belongs to the peptidase M50B family.</text>
</comment>
<comment type="subcellular location">
    <subcellularLocation>
        <location evidence="2">Cell membrane</location>
        <topology evidence="2">Multi-pass membrane protein</topology>
    </subcellularLocation>
</comment>
<evidence type="ECO:0000256" key="13">
    <source>
        <dbReference type="SAM" id="Phobius"/>
    </source>
</evidence>
<keyword evidence="7" id="KW-0479">Metal-binding</keyword>
<evidence type="ECO:0000256" key="5">
    <source>
        <dbReference type="ARBA" id="ARBA00022670"/>
    </source>
</evidence>
<dbReference type="GO" id="GO:0046872">
    <property type="term" value="F:metal ion binding"/>
    <property type="evidence" value="ECO:0007669"/>
    <property type="project" value="UniProtKB-KW"/>
</dbReference>
<dbReference type="Proteomes" id="UP000006804">
    <property type="component" value="Chromosome"/>
</dbReference>
<keyword evidence="5" id="KW-0645">Protease</keyword>
<evidence type="ECO:0000256" key="8">
    <source>
        <dbReference type="ARBA" id="ARBA00022801"/>
    </source>
</evidence>
<organism evidence="14 15">
    <name type="scientific">Pseudothermotoga thermarum DSM 5069</name>
    <dbReference type="NCBI Taxonomy" id="688269"/>
    <lineage>
        <taxon>Bacteria</taxon>
        <taxon>Thermotogati</taxon>
        <taxon>Thermotogota</taxon>
        <taxon>Thermotogae</taxon>
        <taxon>Thermotogales</taxon>
        <taxon>Thermotogaceae</taxon>
        <taxon>Pseudothermotoga</taxon>
    </lineage>
</organism>
<dbReference type="AlphaFoldDB" id="F7YX14"/>